<dbReference type="EMBL" id="JALJOT010000005">
    <property type="protein sequence ID" value="KAK9915391.1"/>
    <property type="molecule type" value="Genomic_DNA"/>
</dbReference>
<reference evidence="2 3" key="1">
    <citation type="journal article" date="2024" name="Nat. Commun.">
        <title>Phylogenomics reveals the evolutionary origins of lichenization in chlorophyte algae.</title>
        <authorList>
            <person name="Puginier C."/>
            <person name="Libourel C."/>
            <person name="Otte J."/>
            <person name="Skaloud P."/>
            <person name="Haon M."/>
            <person name="Grisel S."/>
            <person name="Petersen M."/>
            <person name="Berrin J.G."/>
            <person name="Delaux P.M."/>
            <person name="Dal Grande F."/>
            <person name="Keller J."/>
        </authorList>
    </citation>
    <scope>NUCLEOTIDE SEQUENCE [LARGE SCALE GENOMIC DNA]</scope>
    <source>
        <strain evidence="2 3">SAG 216-7</strain>
    </source>
</reference>
<proteinExistence type="predicted"/>
<feature type="compositionally biased region" description="Polar residues" evidence="1">
    <location>
        <begin position="140"/>
        <end position="150"/>
    </location>
</feature>
<feature type="region of interest" description="Disordered" evidence="1">
    <location>
        <begin position="16"/>
        <end position="163"/>
    </location>
</feature>
<feature type="region of interest" description="Disordered" evidence="1">
    <location>
        <begin position="192"/>
        <end position="298"/>
    </location>
</feature>
<organism evidence="2 3">
    <name type="scientific">Coccomyxa subellipsoidea</name>
    <dbReference type="NCBI Taxonomy" id="248742"/>
    <lineage>
        <taxon>Eukaryota</taxon>
        <taxon>Viridiplantae</taxon>
        <taxon>Chlorophyta</taxon>
        <taxon>core chlorophytes</taxon>
        <taxon>Trebouxiophyceae</taxon>
        <taxon>Trebouxiophyceae incertae sedis</taxon>
        <taxon>Coccomyxaceae</taxon>
        <taxon>Coccomyxa</taxon>
    </lineage>
</organism>
<sequence length="392" mass="41736">MPVCVQSVRERIEDKRKAVLGAMSPSSAMDFSSQRSGQQAFPHSSPFSHQGQGMYDQLADGAMANMERDGQPPLPPPPPPPQQQQQQQTSLADRLRTSLTGGGYRTAGGLALSSPRPHSSPAPNQEIPGTLMTPAFQRDSGASSQANAPQRGTEARAAQHNTPSAADAQLLSALRVCSEAGALGHVQHVREVAPHAGGGGPPAVASFGSEQSRGPQQPQLQGRPYSLEAGQQQGQVKKPRLAGRDDQLNPAKFSGPSPRANEYDSPEAWTRAPAPASIGQDEPNPPHPGVDEPVATGQRQEPRLAPLPQLEIQESEEDVYVLFNLPPPDGHRLEAPAAWDSPAAALLSLSSNAHYGPVRCQWLFSKQLTASDTNKLGRIILPRQAGLLLFTF</sequence>
<gene>
    <name evidence="2" type="ORF">WJX75_008569</name>
</gene>
<dbReference type="Proteomes" id="UP001491310">
    <property type="component" value="Unassembled WGS sequence"/>
</dbReference>
<accession>A0ABR2YUN8</accession>
<feature type="compositionally biased region" description="Low complexity" evidence="1">
    <location>
        <begin position="211"/>
        <end position="224"/>
    </location>
</feature>
<evidence type="ECO:0000313" key="2">
    <source>
        <dbReference type="EMBL" id="KAK9915391.1"/>
    </source>
</evidence>
<feature type="compositionally biased region" description="Pro residues" evidence="1">
    <location>
        <begin position="72"/>
        <end position="82"/>
    </location>
</feature>
<name>A0ABR2YUN8_9CHLO</name>
<evidence type="ECO:0000256" key="1">
    <source>
        <dbReference type="SAM" id="MobiDB-lite"/>
    </source>
</evidence>
<comment type="caution">
    <text evidence="2">The sequence shown here is derived from an EMBL/GenBank/DDBJ whole genome shotgun (WGS) entry which is preliminary data.</text>
</comment>
<keyword evidence="3" id="KW-1185">Reference proteome</keyword>
<feature type="compositionally biased region" description="Polar residues" evidence="1">
    <location>
        <begin position="24"/>
        <end position="51"/>
    </location>
</feature>
<evidence type="ECO:0000313" key="3">
    <source>
        <dbReference type="Proteomes" id="UP001491310"/>
    </source>
</evidence>
<protein>
    <submittedName>
        <fullName evidence="2">Uncharacterized protein</fullName>
    </submittedName>
</protein>